<gene>
    <name evidence="3" type="ORF">HCU01_41690</name>
</gene>
<keyword evidence="4" id="KW-1185">Reference proteome</keyword>
<evidence type="ECO:0000313" key="3">
    <source>
        <dbReference type="EMBL" id="GEN26220.1"/>
    </source>
</evidence>
<dbReference type="Pfam" id="PF01266">
    <property type="entry name" value="DAO"/>
    <property type="match status" value="1"/>
</dbReference>
<keyword evidence="1" id="KW-0560">Oxidoreductase</keyword>
<name>A0ABQ0WKE9_9GAMM</name>
<dbReference type="InterPro" id="IPR006076">
    <property type="entry name" value="FAD-dep_OxRdtase"/>
</dbReference>
<dbReference type="Proteomes" id="UP000321726">
    <property type="component" value="Unassembled WGS sequence"/>
</dbReference>
<dbReference type="Gene3D" id="3.50.50.60">
    <property type="entry name" value="FAD/NAD(P)-binding domain"/>
    <property type="match status" value="2"/>
</dbReference>
<dbReference type="InterPro" id="IPR036188">
    <property type="entry name" value="FAD/NAD-bd_sf"/>
</dbReference>
<dbReference type="EMBL" id="BJXU01000200">
    <property type="protein sequence ID" value="GEN26220.1"/>
    <property type="molecule type" value="Genomic_DNA"/>
</dbReference>
<dbReference type="PANTHER" id="PTHR13847:SF289">
    <property type="entry name" value="GLYCINE OXIDASE"/>
    <property type="match status" value="1"/>
</dbReference>
<comment type="caution">
    <text evidence="3">The sequence shown here is derived from an EMBL/GenBank/DDBJ whole genome shotgun (WGS) entry which is preliminary data.</text>
</comment>
<reference evidence="3 4" key="1">
    <citation type="submission" date="2019-07" db="EMBL/GenBank/DDBJ databases">
        <title>Whole genome shotgun sequence of Halomonas cupida NBRC 102219.</title>
        <authorList>
            <person name="Hosoyama A."/>
            <person name="Uohara A."/>
            <person name="Ohji S."/>
            <person name="Ichikawa N."/>
        </authorList>
    </citation>
    <scope>NUCLEOTIDE SEQUENCE [LARGE SCALE GENOMIC DNA]</scope>
    <source>
        <strain evidence="3 4">NBRC 102219</strain>
    </source>
</reference>
<sequence>MSREMVVVGAGMVGVSIAWHLQQRGHRVTLVDRREPGRETSYGNAGIIQREAVRPYPFPRDLATLMRVAPNRQVDIRYRPSAMMSTVGPLLKYWQNSSADRYEKIVPEYASLISRCLDAHGPMIEAAGAGHLVSREGWFEVYRTDAGLAARAARAREDAQRFGLNFRVLDGAELASEEPHLSRQLVGAIHWQDPWTVADPGALVAAYAQAFVNAGGRIVRSEVRSVNRIGGGERTDGGGHAGESWKVTTADGDLQADEVVMALGPWTQEWLKQFGLSIPLFVKRGYHMHYEHPADKRLCHWVMDAEVGYLLAPMQAGIRLTTGAELDRLEAPPHSSQLAAAERKARRLFPMGERLEAQAWKGARPCTPDMKPIIGPVPGQQGLWLACGHGHQGFTLGPVTGKLLTQMIEGETPDVDMQPFRVERFS</sequence>
<evidence type="ECO:0000313" key="4">
    <source>
        <dbReference type="Proteomes" id="UP000321726"/>
    </source>
</evidence>
<feature type="domain" description="FAD dependent oxidoreductase" evidence="2">
    <location>
        <begin position="6"/>
        <end position="407"/>
    </location>
</feature>
<evidence type="ECO:0000256" key="1">
    <source>
        <dbReference type="ARBA" id="ARBA00023002"/>
    </source>
</evidence>
<evidence type="ECO:0000259" key="2">
    <source>
        <dbReference type="Pfam" id="PF01266"/>
    </source>
</evidence>
<proteinExistence type="predicted"/>
<dbReference type="RefSeq" id="WP_146951022.1">
    <property type="nucleotide sequence ID" value="NZ_BJXU01000200.1"/>
</dbReference>
<accession>A0ABQ0WKE9</accession>
<dbReference type="SUPFAM" id="SSF51905">
    <property type="entry name" value="FAD/NAD(P)-binding domain"/>
    <property type="match status" value="1"/>
</dbReference>
<dbReference type="PANTHER" id="PTHR13847">
    <property type="entry name" value="SARCOSINE DEHYDROGENASE-RELATED"/>
    <property type="match status" value="1"/>
</dbReference>
<organism evidence="3 4">
    <name type="scientific">Halomonas cupida</name>
    <dbReference type="NCBI Taxonomy" id="44933"/>
    <lineage>
        <taxon>Bacteria</taxon>
        <taxon>Pseudomonadati</taxon>
        <taxon>Pseudomonadota</taxon>
        <taxon>Gammaproteobacteria</taxon>
        <taxon>Oceanospirillales</taxon>
        <taxon>Halomonadaceae</taxon>
        <taxon>Halomonas</taxon>
    </lineage>
</organism>
<dbReference type="Gene3D" id="3.30.9.10">
    <property type="entry name" value="D-Amino Acid Oxidase, subunit A, domain 2"/>
    <property type="match status" value="1"/>
</dbReference>
<dbReference type="SUPFAM" id="SSF54373">
    <property type="entry name" value="FAD-linked reductases, C-terminal domain"/>
    <property type="match status" value="1"/>
</dbReference>
<protein>
    <submittedName>
        <fullName evidence="3">Oxidoreductase</fullName>
    </submittedName>
</protein>